<dbReference type="RefSeq" id="WP_277443198.1">
    <property type="nucleotide sequence ID" value="NZ_JAKOAV010000008.1"/>
</dbReference>
<sequence>MGELIYARKQDENSLTGDNHEWEGPYSQAVVPTIDVYTAKVLFSLTQKMIEDTVDKRVSALEKNIERRDQEVMRTIRRIQAQVVIQQNKHKSPLTWWKKLFKTRQA</sequence>
<gene>
    <name evidence="1" type="ORF">L7E55_06150</name>
</gene>
<dbReference type="Proteomes" id="UP001154312">
    <property type="component" value="Unassembled WGS sequence"/>
</dbReference>
<evidence type="ECO:0000313" key="1">
    <source>
        <dbReference type="EMBL" id="MDF9407943.1"/>
    </source>
</evidence>
<keyword evidence="2" id="KW-1185">Reference proteome</keyword>
<protein>
    <submittedName>
        <fullName evidence="1">Uncharacterized protein</fullName>
    </submittedName>
</protein>
<dbReference type="AlphaFoldDB" id="A0A9X4H598"/>
<proteinExistence type="predicted"/>
<reference evidence="1" key="1">
    <citation type="submission" date="2022-02" db="EMBL/GenBank/DDBJ databases">
        <authorList>
            <person name="Leng L."/>
        </authorList>
    </citation>
    <scope>NUCLEOTIDE SEQUENCE</scope>
    <source>
        <strain evidence="1">JI</strain>
    </source>
</reference>
<dbReference type="EMBL" id="JAKOAV010000008">
    <property type="protein sequence ID" value="MDF9407943.1"/>
    <property type="molecule type" value="Genomic_DNA"/>
</dbReference>
<accession>A0A9X4H598</accession>
<name>A0A9X4H598_9FIRM</name>
<comment type="caution">
    <text evidence="1">The sequence shown here is derived from an EMBL/GenBank/DDBJ whole genome shotgun (WGS) entry which is preliminary data.</text>
</comment>
<organism evidence="1 2">
    <name type="scientific">Pelotomaculum isophthalicicum JI</name>
    <dbReference type="NCBI Taxonomy" id="947010"/>
    <lineage>
        <taxon>Bacteria</taxon>
        <taxon>Bacillati</taxon>
        <taxon>Bacillota</taxon>
        <taxon>Clostridia</taxon>
        <taxon>Eubacteriales</taxon>
        <taxon>Desulfotomaculaceae</taxon>
        <taxon>Pelotomaculum</taxon>
    </lineage>
</organism>
<evidence type="ECO:0000313" key="2">
    <source>
        <dbReference type="Proteomes" id="UP001154312"/>
    </source>
</evidence>